<keyword evidence="4" id="KW-1185">Reference proteome</keyword>
<dbReference type="Proteomes" id="UP000604083">
    <property type="component" value="Unassembled WGS sequence"/>
</dbReference>
<dbReference type="Gene3D" id="2.60.40.10">
    <property type="entry name" value="Immunoglobulins"/>
    <property type="match status" value="1"/>
</dbReference>
<dbReference type="Gene3D" id="3.20.20.80">
    <property type="entry name" value="Glycosidases"/>
    <property type="match status" value="1"/>
</dbReference>
<dbReference type="AlphaFoldDB" id="A0A934RWL0"/>
<sequence>MQTPRSWVAGWLFGASVAISFGADLQHPRLADGDGSVAISGEKKQWHAITLTFDGPYAHERDESPNPFADYDLSVTFSHEEHSYTVPGYFAADGHAAETSAQAGTKWRVHFSPPSEGQWSYEVSFLSAPNLIGGEVEGEPVELLHGKSGSFAVGKTDKEFPDFRARGRLAYVGEHYLQFQGDGSYFLKAGADAPETLLAYADFDDTRALNEKKCPVKTWSAHEKDWQEGDPTWQEGKGKGLIGALNYLAGKGCNAFSFLPYNVDGDGNNVWPFVEPRAKFHYDCSKLDQWNVVFSHAQRRGLFLHFKMQETENDDHRLGHNKKDGKVRAALDGGKTGPERRLYCRELIARFGHHLALNWNLGEENTQTTEEQLAMAYYIREVDAYDNHVVLHTYPDQQDKVYRPLLGKEELTGVSLQNSSLLKVHPQVLKWRQQSQKAGHPWVVAFDEPGDAGQGMPADPDYPGMPKDYQGPSIDDCRKYTLWGALMAGGMGVEYYFGYKLPQNDLVCEDWRSRDQSWDYCGYALEFFRQQKFPLVEMSNRNELIGNQKNDNSKYCFAKEGEVYLVYLPKGGKTDLKLAAAEGDFTVTWFNPREGKTGDPAALQLPLTAPDQEDWLAVVRKK</sequence>
<dbReference type="EMBL" id="JAENIO010000056">
    <property type="protein sequence ID" value="MBK1835485.1"/>
    <property type="molecule type" value="Genomic_DNA"/>
</dbReference>
<evidence type="ECO:0000313" key="3">
    <source>
        <dbReference type="EMBL" id="MBK1835485.1"/>
    </source>
</evidence>
<protein>
    <submittedName>
        <fullName evidence="3">DUF5060 domain-containing protein</fullName>
    </submittedName>
</protein>
<evidence type="ECO:0000259" key="1">
    <source>
        <dbReference type="Pfam" id="PF12904"/>
    </source>
</evidence>
<accession>A0A934RWL0</accession>
<dbReference type="InterPro" id="IPR024749">
    <property type="entry name" value="Collagen-bd_put"/>
</dbReference>
<dbReference type="Pfam" id="PF12904">
    <property type="entry name" value="Collagen_bind_2"/>
    <property type="match status" value="1"/>
</dbReference>
<evidence type="ECO:0000313" key="4">
    <source>
        <dbReference type="Proteomes" id="UP000604083"/>
    </source>
</evidence>
<name>A0A934RWL0_9BACT</name>
<evidence type="ECO:0000259" key="2">
    <source>
        <dbReference type="Pfam" id="PF16586"/>
    </source>
</evidence>
<feature type="domain" description="DUF5060" evidence="2">
    <location>
        <begin position="44"/>
        <end position="125"/>
    </location>
</feature>
<dbReference type="Pfam" id="PF16586">
    <property type="entry name" value="DUF5060"/>
    <property type="match status" value="1"/>
</dbReference>
<proteinExistence type="predicted"/>
<organism evidence="3 4">
    <name type="scientific">Roseibacillus ishigakijimensis</name>
    <dbReference type="NCBI Taxonomy" id="454146"/>
    <lineage>
        <taxon>Bacteria</taxon>
        <taxon>Pseudomonadati</taxon>
        <taxon>Verrucomicrobiota</taxon>
        <taxon>Verrucomicrobiia</taxon>
        <taxon>Verrucomicrobiales</taxon>
        <taxon>Verrucomicrobiaceae</taxon>
        <taxon>Roseibacillus</taxon>
    </lineage>
</organism>
<gene>
    <name evidence="3" type="ORF">JIN78_15550</name>
</gene>
<comment type="caution">
    <text evidence="3">The sequence shown here is derived from an EMBL/GenBank/DDBJ whole genome shotgun (WGS) entry which is preliminary data.</text>
</comment>
<feature type="domain" description="Putative collagen-binding" evidence="1">
    <location>
        <begin position="543"/>
        <end position="598"/>
    </location>
</feature>
<reference evidence="3" key="1">
    <citation type="submission" date="2021-01" db="EMBL/GenBank/DDBJ databases">
        <title>Modified the classification status of verrucomicrobia.</title>
        <authorList>
            <person name="Feng X."/>
        </authorList>
    </citation>
    <scope>NUCLEOTIDE SEQUENCE</scope>
    <source>
        <strain evidence="3">KCTC 12986</strain>
    </source>
</reference>
<dbReference type="RefSeq" id="WP_234038035.1">
    <property type="nucleotide sequence ID" value="NZ_JAENIO010000056.1"/>
</dbReference>
<dbReference type="InterPro" id="IPR032260">
    <property type="entry name" value="DUF5060"/>
</dbReference>
<dbReference type="InterPro" id="IPR013783">
    <property type="entry name" value="Ig-like_fold"/>
</dbReference>